<sequence length="165" mass="18665">MDINNMSESRTEVNETNVLEDIEINVKLKLAGLWTSFMFLYVYVDIFGFYKPGTIEDILIGKVFTFDITPTWALVALVFVSIPGLMIFLSLSLPAKVNRWTNIVVAILYIPFTLFNIVGESWPHMYFGVIVEVVLLALVLRYAWKWPRTTGSSSDSETGSTTAHT</sequence>
<dbReference type="EMBL" id="JAMQOP010000005">
    <property type="protein sequence ID" value="MDS0301102.1"/>
    <property type="molecule type" value="Genomic_DNA"/>
</dbReference>
<proteinExistence type="predicted"/>
<gene>
    <name evidence="2" type="ORF">NDI76_20405</name>
</gene>
<dbReference type="Pfam" id="PF19851">
    <property type="entry name" value="DUF6326"/>
    <property type="match status" value="1"/>
</dbReference>
<feature type="transmembrane region" description="Helical" evidence="1">
    <location>
        <begin position="125"/>
        <end position="144"/>
    </location>
</feature>
<comment type="caution">
    <text evidence="2">The sequence shown here is derived from an EMBL/GenBank/DDBJ whole genome shotgun (WGS) entry which is preliminary data.</text>
</comment>
<protein>
    <submittedName>
        <fullName evidence="2">DUF6326 family protein</fullName>
    </submittedName>
</protein>
<name>A0ABU2GJW2_9EURY</name>
<dbReference type="Proteomes" id="UP001257060">
    <property type="component" value="Unassembled WGS sequence"/>
</dbReference>
<dbReference type="RefSeq" id="WP_310926023.1">
    <property type="nucleotide sequence ID" value="NZ_JAMQOP010000005.1"/>
</dbReference>
<organism evidence="2 3">
    <name type="scientific">Halogeometricum salsisoli</name>
    <dbReference type="NCBI Taxonomy" id="2950536"/>
    <lineage>
        <taxon>Archaea</taxon>
        <taxon>Methanobacteriati</taxon>
        <taxon>Methanobacteriota</taxon>
        <taxon>Stenosarchaea group</taxon>
        <taxon>Halobacteria</taxon>
        <taxon>Halobacteriales</taxon>
        <taxon>Haloferacaceae</taxon>
        <taxon>Halogeometricum</taxon>
    </lineage>
</organism>
<keyword evidence="1" id="KW-0472">Membrane</keyword>
<keyword evidence="3" id="KW-1185">Reference proteome</keyword>
<keyword evidence="1" id="KW-0812">Transmembrane</keyword>
<evidence type="ECO:0000313" key="3">
    <source>
        <dbReference type="Proteomes" id="UP001257060"/>
    </source>
</evidence>
<feature type="transmembrane region" description="Helical" evidence="1">
    <location>
        <begin position="70"/>
        <end position="93"/>
    </location>
</feature>
<dbReference type="InterPro" id="IPR046289">
    <property type="entry name" value="DUF6326"/>
</dbReference>
<evidence type="ECO:0000313" key="2">
    <source>
        <dbReference type="EMBL" id="MDS0301102.1"/>
    </source>
</evidence>
<keyword evidence="1" id="KW-1133">Transmembrane helix</keyword>
<feature type="transmembrane region" description="Helical" evidence="1">
    <location>
        <begin position="100"/>
        <end position="119"/>
    </location>
</feature>
<evidence type="ECO:0000256" key="1">
    <source>
        <dbReference type="SAM" id="Phobius"/>
    </source>
</evidence>
<feature type="transmembrane region" description="Helical" evidence="1">
    <location>
        <begin position="30"/>
        <end position="50"/>
    </location>
</feature>
<reference evidence="2 3" key="1">
    <citation type="submission" date="2022-06" db="EMBL/GenBank/DDBJ databases">
        <title>Halogeometricum sp. a new haloarchaeum isolate from saline soil.</title>
        <authorList>
            <person name="Strakova D."/>
            <person name="Galisteo C."/>
            <person name="Sanchez-Porro C."/>
            <person name="Ventosa A."/>
        </authorList>
    </citation>
    <scope>NUCLEOTIDE SEQUENCE [LARGE SCALE GENOMIC DNA]</scope>
    <source>
        <strain evidence="2 3">S1BR25-6</strain>
    </source>
</reference>
<accession>A0ABU2GJW2</accession>